<keyword evidence="6" id="KW-1185">Reference proteome</keyword>
<accession>A0A9P1GF34</accession>
<reference evidence="4" key="2">
    <citation type="submission" date="2024-04" db="EMBL/GenBank/DDBJ databases">
        <authorList>
            <person name="Chen Y."/>
            <person name="Shah S."/>
            <person name="Dougan E. K."/>
            <person name="Thang M."/>
            <person name="Chan C."/>
        </authorList>
    </citation>
    <scope>NUCLEOTIDE SEQUENCE [LARGE SCALE GENOMIC DNA]</scope>
</reference>
<comment type="similarity">
    <text evidence="1">Belongs to the saccharopine dehydrogenase family.</text>
</comment>
<dbReference type="InterPro" id="IPR051276">
    <property type="entry name" value="Saccharopine_DH-like_oxidrdct"/>
</dbReference>
<name>A0A9P1GF34_9DINO</name>
<evidence type="ECO:0000313" key="3">
    <source>
        <dbReference type="EMBL" id="CAI4011170.1"/>
    </source>
</evidence>
<dbReference type="PANTHER" id="PTHR12286">
    <property type="entry name" value="SACCHAROPINE DEHYDROGENASE-LIKE OXIDOREDUCTASE"/>
    <property type="match status" value="1"/>
</dbReference>
<dbReference type="GO" id="GO:0009247">
    <property type="term" value="P:glycolipid biosynthetic process"/>
    <property type="evidence" value="ECO:0007669"/>
    <property type="project" value="TreeGrafter"/>
</dbReference>
<evidence type="ECO:0000313" key="4">
    <source>
        <dbReference type="EMBL" id="CAL1164545.1"/>
    </source>
</evidence>
<evidence type="ECO:0000313" key="5">
    <source>
        <dbReference type="EMBL" id="CAL4798482.1"/>
    </source>
</evidence>
<dbReference type="EMBL" id="CAMXCT030005035">
    <property type="protein sequence ID" value="CAL4798482.1"/>
    <property type="molecule type" value="Genomic_DNA"/>
</dbReference>
<dbReference type="SUPFAM" id="SSF51735">
    <property type="entry name" value="NAD(P)-binding Rossmann-fold domains"/>
    <property type="match status" value="1"/>
</dbReference>
<dbReference type="Pfam" id="PF03435">
    <property type="entry name" value="Sacchrp_dh_NADP"/>
    <property type="match status" value="1"/>
</dbReference>
<dbReference type="GO" id="GO:0005886">
    <property type="term" value="C:plasma membrane"/>
    <property type="evidence" value="ECO:0007669"/>
    <property type="project" value="TreeGrafter"/>
</dbReference>
<dbReference type="EMBL" id="CAMXCT020005035">
    <property type="protein sequence ID" value="CAL1164545.1"/>
    <property type="molecule type" value="Genomic_DNA"/>
</dbReference>
<organism evidence="3">
    <name type="scientific">Cladocopium goreaui</name>
    <dbReference type="NCBI Taxonomy" id="2562237"/>
    <lineage>
        <taxon>Eukaryota</taxon>
        <taxon>Sar</taxon>
        <taxon>Alveolata</taxon>
        <taxon>Dinophyceae</taxon>
        <taxon>Suessiales</taxon>
        <taxon>Symbiodiniaceae</taxon>
        <taxon>Cladocopium</taxon>
    </lineage>
</organism>
<evidence type="ECO:0000256" key="1">
    <source>
        <dbReference type="ARBA" id="ARBA00038048"/>
    </source>
</evidence>
<reference evidence="3" key="1">
    <citation type="submission" date="2022-10" db="EMBL/GenBank/DDBJ databases">
        <authorList>
            <person name="Chen Y."/>
            <person name="Dougan E. K."/>
            <person name="Chan C."/>
            <person name="Rhodes N."/>
            <person name="Thang M."/>
        </authorList>
    </citation>
    <scope>NUCLEOTIDE SEQUENCE</scope>
</reference>
<feature type="domain" description="Saccharopine dehydrogenase NADP binding" evidence="2">
    <location>
        <begin position="95"/>
        <end position="227"/>
    </location>
</feature>
<dbReference type="InterPro" id="IPR005097">
    <property type="entry name" value="Sacchrp_dh_NADP-bd"/>
</dbReference>
<dbReference type="Gene3D" id="3.40.50.720">
    <property type="entry name" value="NAD(P)-binding Rossmann-like Domain"/>
    <property type="match status" value="1"/>
</dbReference>
<proteinExistence type="inferred from homology"/>
<dbReference type="PANTHER" id="PTHR12286:SF5">
    <property type="entry name" value="SACCHAROPINE DEHYDROGENASE-LIKE OXIDOREDUCTASE"/>
    <property type="match status" value="1"/>
</dbReference>
<protein>
    <submittedName>
        <fullName evidence="5">Trans-acting enoyl reductase</fullName>
    </submittedName>
</protein>
<dbReference type="EMBL" id="CAMXCT010005035">
    <property type="protein sequence ID" value="CAI4011170.1"/>
    <property type="molecule type" value="Genomic_DNA"/>
</dbReference>
<dbReference type="InterPro" id="IPR036291">
    <property type="entry name" value="NAD(P)-bd_dom_sf"/>
</dbReference>
<dbReference type="Proteomes" id="UP001152797">
    <property type="component" value="Unassembled WGS sequence"/>
</dbReference>
<gene>
    <name evidence="3" type="ORF">C1SCF055_LOCUS36356</name>
</gene>
<dbReference type="AlphaFoldDB" id="A0A9P1GF34"/>
<sequence>MVQVPGHENRAAVAAAAERIQKIQEAENGDQQTPLQKKYFSADMMCRYEAMAESMAKIEAQGEDPDVLKDLEQQWERFSDFSWASQWDGKKFDFVIYGASGYQGYLLMQYLRKNVLPSNPEITFALAGRSATKVAEMRDREFKNTPWEDVPVLAASYDDVVSVIDLVKSAHVIINVAGPYMLAEGEVLVDACIWCKAHYVDVSMEVPWSLRVKELHRYAMEAQVVVVPSCCSSAYPDLGVYVLAKKIKENEGQATRSAVCYCRGGGQPGESGGALKTRAALSSASYGAAGEKVANAMMDPFSLGGFIPQVDRNGVKQVDIQMGTGLVTPKPRAEDQDSQMAKISKDEKLGVWRAPYVNAFFDSRLVRRSNMLQADLVNEPYGLTLNFMEFAMLPPEKEKQVFERDGKALVPFGQHGMTLDEEMQMMKLKNKEYRTGEGPPVEDLEDGWAGYFLYAESTDGREERCSFITDDGYFESARVAVEMALTLRFDRERLQHRGGVLTPSVAGGTNLLERLIKSGVKFKSGGWHEESDWSPPNQK</sequence>
<evidence type="ECO:0000259" key="2">
    <source>
        <dbReference type="Pfam" id="PF03435"/>
    </source>
</evidence>
<evidence type="ECO:0000313" key="6">
    <source>
        <dbReference type="Proteomes" id="UP001152797"/>
    </source>
</evidence>
<comment type="caution">
    <text evidence="3">The sequence shown here is derived from an EMBL/GenBank/DDBJ whole genome shotgun (WGS) entry which is preliminary data.</text>
</comment>
<dbReference type="OrthoDB" id="10268090at2759"/>